<dbReference type="OrthoDB" id="415822at2759"/>
<dbReference type="eggNOG" id="KOG1075">
    <property type="taxonomic scope" value="Eukaryota"/>
</dbReference>
<reference evidence="2" key="1">
    <citation type="submission" date="2007-04" db="EMBL/GenBank/DDBJ databases">
        <title>Annotation of Pediculus humanus corporis strain USDA.</title>
        <authorList>
            <person name="Kirkness E."/>
            <person name="Hannick L."/>
            <person name="Hass B."/>
            <person name="Bruggner R."/>
            <person name="Lawson D."/>
            <person name="Bidwell S."/>
            <person name="Joardar V."/>
            <person name="Caler E."/>
            <person name="Walenz B."/>
            <person name="Inman J."/>
            <person name="Schobel S."/>
            <person name="Galinsky K."/>
            <person name="Amedeo P."/>
            <person name="Strausberg R."/>
        </authorList>
    </citation>
    <scope>NUCLEOTIDE SEQUENCE</scope>
    <source>
        <strain>USDA</strain>
    </source>
</reference>
<organism>
    <name type="scientific">Pediculus humanus subsp. corporis</name>
    <name type="common">Body louse</name>
    <dbReference type="NCBI Taxonomy" id="121224"/>
    <lineage>
        <taxon>Eukaryota</taxon>
        <taxon>Metazoa</taxon>
        <taxon>Ecdysozoa</taxon>
        <taxon>Arthropoda</taxon>
        <taxon>Hexapoda</taxon>
        <taxon>Insecta</taxon>
        <taxon>Pterygota</taxon>
        <taxon>Neoptera</taxon>
        <taxon>Paraneoptera</taxon>
        <taxon>Psocodea</taxon>
        <taxon>Troctomorpha</taxon>
        <taxon>Phthiraptera</taxon>
        <taxon>Anoplura</taxon>
        <taxon>Pediculidae</taxon>
        <taxon>Pediculus</taxon>
    </lineage>
</organism>
<keyword evidence="2" id="KW-0548">Nucleotidyltransferase</keyword>
<dbReference type="GO" id="GO:0004519">
    <property type="term" value="F:endonuclease activity"/>
    <property type="evidence" value="ECO:0007669"/>
    <property type="project" value="UniProtKB-KW"/>
</dbReference>
<dbReference type="InterPro" id="IPR000477">
    <property type="entry name" value="RT_dom"/>
</dbReference>
<dbReference type="GeneID" id="8236579"/>
<dbReference type="CTD" id="8236579"/>
<feature type="domain" description="Reverse transcriptase" evidence="1">
    <location>
        <begin position="34"/>
        <end position="150"/>
    </location>
</feature>
<dbReference type="Proteomes" id="UP000009046">
    <property type="component" value="Unassembled WGS sequence"/>
</dbReference>
<keyword evidence="2" id="KW-0695">RNA-directed DNA polymerase</keyword>
<evidence type="ECO:0000259" key="1">
    <source>
        <dbReference type="Pfam" id="PF00078"/>
    </source>
</evidence>
<dbReference type="Pfam" id="PF00078">
    <property type="entry name" value="RVT_1"/>
    <property type="match status" value="1"/>
</dbReference>
<dbReference type="VEuPathDB" id="VectorBase:PHUM163690"/>
<name>E0VFN1_PEDHC</name>
<dbReference type="EnsemblMetazoa" id="PHUM163690-RA">
    <property type="protein sequence ID" value="PHUM163690-PA"/>
    <property type="gene ID" value="PHUM163690"/>
</dbReference>
<dbReference type="InParanoid" id="E0VFN1"/>
<dbReference type="HOGENOM" id="CLU_130065_0_0_1"/>
<dbReference type="SUPFAM" id="SSF56672">
    <property type="entry name" value="DNA/RNA polymerases"/>
    <property type="match status" value="1"/>
</dbReference>
<dbReference type="AlphaFoldDB" id="E0VFN1"/>
<accession>E0VFN1</accession>
<dbReference type="STRING" id="121224.E0VFN1"/>
<reference evidence="3" key="3">
    <citation type="submission" date="2021-02" db="UniProtKB">
        <authorList>
            <consortium name="EnsemblMetazoa"/>
        </authorList>
    </citation>
    <scope>IDENTIFICATION</scope>
    <source>
        <strain evidence="3">USDA</strain>
    </source>
</reference>
<dbReference type="RefSeq" id="XP_002424925.1">
    <property type="nucleotide sequence ID" value="XM_002424880.1"/>
</dbReference>
<dbReference type="PANTHER" id="PTHR19446">
    <property type="entry name" value="REVERSE TRANSCRIPTASES"/>
    <property type="match status" value="1"/>
</dbReference>
<evidence type="ECO:0000313" key="4">
    <source>
        <dbReference type="Proteomes" id="UP000009046"/>
    </source>
</evidence>
<dbReference type="OMA" id="SGWHESQ"/>
<keyword evidence="4" id="KW-1185">Reference proteome</keyword>
<dbReference type="KEGG" id="phu:Phum_PHUM163690"/>
<dbReference type="EMBL" id="DS235123">
    <property type="protein sequence ID" value="EEB12187.1"/>
    <property type="molecule type" value="Genomic_DNA"/>
</dbReference>
<keyword evidence="2" id="KW-0808">Transferase</keyword>
<keyword evidence="2" id="KW-0255">Endonuclease</keyword>
<gene>
    <name evidence="3" type="primary">8236579</name>
    <name evidence="2" type="ORF">Phum_PHUM163690</name>
</gene>
<sequence>MCSRLSSLCTTCFEEASFPKQWRRANIVLLEKPSRDPSTPRAYRPICLLDVDGKLFERATRHAVASRIVGGGRNDLSPNQYGFRVGRSTTDALDRMCAGIRDTLRRGSVAIAVSVDIKNAFNSVPWSAIRDGLTSKFVLNYLASIIGSFLSERTIAHEKPDGTTGRRTSSAACLRDRF</sequence>
<keyword evidence="2" id="KW-0540">Nuclease</keyword>
<evidence type="ECO:0000313" key="3">
    <source>
        <dbReference type="EnsemblMetazoa" id="PHUM163690-PA"/>
    </source>
</evidence>
<dbReference type="GO" id="GO:0003964">
    <property type="term" value="F:RNA-directed DNA polymerase activity"/>
    <property type="evidence" value="ECO:0007669"/>
    <property type="project" value="UniProtKB-KW"/>
</dbReference>
<evidence type="ECO:0000313" key="2">
    <source>
        <dbReference type="EMBL" id="EEB12187.1"/>
    </source>
</evidence>
<dbReference type="EMBL" id="AAZO01001914">
    <property type="status" value="NOT_ANNOTATED_CDS"/>
    <property type="molecule type" value="Genomic_DNA"/>
</dbReference>
<protein>
    <submittedName>
        <fullName evidence="2 3">Endonuclease/reverse transcriptase, putative</fullName>
    </submittedName>
</protein>
<proteinExistence type="predicted"/>
<keyword evidence="2" id="KW-0378">Hydrolase</keyword>
<dbReference type="InterPro" id="IPR043502">
    <property type="entry name" value="DNA/RNA_pol_sf"/>
</dbReference>
<reference evidence="2" key="2">
    <citation type="submission" date="2007-04" db="EMBL/GenBank/DDBJ databases">
        <title>The genome of the human body louse.</title>
        <authorList>
            <consortium name="The Human Body Louse Genome Consortium"/>
            <person name="Kirkness E."/>
            <person name="Walenz B."/>
            <person name="Hass B."/>
            <person name="Bruggner R."/>
            <person name="Strausberg R."/>
        </authorList>
    </citation>
    <scope>NUCLEOTIDE SEQUENCE</scope>
    <source>
        <strain>USDA</strain>
    </source>
</reference>